<organism evidence="1 2">
    <name type="scientific">Paramecium primaurelia</name>
    <dbReference type="NCBI Taxonomy" id="5886"/>
    <lineage>
        <taxon>Eukaryota</taxon>
        <taxon>Sar</taxon>
        <taxon>Alveolata</taxon>
        <taxon>Ciliophora</taxon>
        <taxon>Intramacronucleata</taxon>
        <taxon>Oligohymenophorea</taxon>
        <taxon>Peniculida</taxon>
        <taxon>Parameciidae</taxon>
        <taxon>Paramecium</taxon>
    </lineage>
</organism>
<evidence type="ECO:0000313" key="2">
    <source>
        <dbReference type="Proteomes" id="UP000688137"/>
    </source>
</evidence>
<reference evidence="1" key="1">
    <citation type="submission" date="2021-01" db="EMBL/GenBank/DDBJ databases">
        <authorList>
            <consortium name="Genoscope - CEA"/>
            <person name="William W."/>
        </authorList>
    </citation>
    <scope>NUCLEOTIDE SEQUENCE</scope>
</reference>
<comment type="caution">
    <text evidence="1">The sequence shown here is derived from an EMBL/GenBank/DDBJ whole genome shotgun (WGS) entry which is preliminary data.</text>
</comment>
<gene>
    <name evidence="1" type="ORF">PPRIM_AZ9-3.1.T1560112</name>
</gene>
<evidence type="ECO:0000313" key="1">
    <source>
        <dbReference type="EMBL" id="CAD8113794.1"/>
    </source>
</evidence>
<dbReference type="Proteomes" id="UP000688137">
    <property type="component" value="Unassembled WGS sequence"/>
</dbReference>
<accession>A0A8S1QEW0</accession>
<name>A0A8S1QEW0_PARPR</name>
<dbReference type="EMBL" id="CAJJDM010000161">
    <property type="protein sequence ID" value="CAD8113794.1"/>
    <property type="molecule type" value="Genomic_DNA"/>
</dbReference>
<dbReference type="AlphaFoldDB" id="A0A8S1QEW0"/>
<keyword evidence="2" id="KW-1185">Reference proteome</keyword>
<protein>
    <submittedName>
        <fullName evidence="1">Uncharacterized protein</fullName>
    </submittedName>
</protein>
<sequence length="68" mass="8080">MTACKQECKYVNLLRTKENSEFKTQQSIEFRGNFISGCMSDDAQLWMKIQEKFKLENIYNLQLFISAF</sequence>
<proteinExistence type="predicted"/>